<dbReference type="Proteomes" id="UP000593576">
    <property type="component" value="Unassembled WGS sequence"/>
</dbReference>
<dbReference type="EMBL" id="JABFAF010217121">
    <property type="protein sequence ID" value="MBA0875815.1"/>
    <property type="molecule type" value="Genomic_DNA"/>
</dbReference>
<protein>
    <submittedName>
        <fullName evidence="1">Uncharacterized protein</fullName>
    </submittedName>
</protein>
<proteinExistence type="predicted"/>
<name>A0A7J9MXJ4_GOSSC</name>
<reference evidence="1 2" key="1">
    <citation type="journal article" date="2019" name="Genome Biol. Evol.">
        <title>Insights into the evolution of the New World diploid cottons (Gossypium, subgenus Houzingenia) based on genome sequencing.</title>
        <authorList>
            <person name="Grover C.E."/>
            <person name="Arick M.A. 2nd"/>
            <person name="Thrash A."/>
            <person name="Conover J.L."/>
            <person name="Sanders W.S."/>
            <person name="Peterson D.G."/>
            <person name="Frelichowski J.E."/>
            <person name="Scheffler J.A."/>
            <person name="Scheffler B.E."/>
            <person name="Wendel J.F."/>
        </authorList>
    </citation>
    <scope>NUCLEOTIDE SEQUENCE [LARGE SCALE GENOMIC DNA]</scope>
    <source>
        <strain evidence="1">1</strain>
        <tissue evidence="1">Leaf</tissue>
    </source>
</reference>
<dbReference type="AlphaFoldDB" id="A0A7J9MXJ4"/>
<organism evidence="1 2">
    <name type="scientific">Gossypium schwendimanii</name>
    <name type="common">Cotton</name>
    <dbReference type="NCBI Taxonomy" id="34291"/>
    <lineage>
        <taxon>Eukaryota</taxon>
        <taxon>Viridiplantae</taxon>
        <taxon>Streptophyta</taxon>
        <taxon>Embryophyta</taxon>
        <taxon>Tracheophyta</taxon>
        <taxon>Spermatophyta</taxon>
        <taxon>Magnoliopsida</taxon>
        <taxon>eudicotyledons</taxon>
        <taxon>Gunneridae</taxon>
        <taxon>Pentapetalae</taxon>
        <taxon>rosids</taxon>
        <taxon>malvids</taxon>
        <taxon>Malvales</taxon>
        <taxon>Malvaceae</taxon>
        <taxon>Malvoideae</taxon>
        <taxon>Gossypium</taxon>
    </lineage>
</organism>
<keyword evidence="2" id="KW-1185">Reference proteome</keyword>
<gene>
    <name evidence="1" type="ORF">Goshw_004250</name>
</gene>
<evidence type="ECO:0000313" key="1">
    <source>
        <dbReference type="EMBL" id="MBA0875815.1"/>
    </source>
</evidence>
<sequence length="30" mass="3497">MKLCLNLINYSSLYFGLYQISYVSTQECTT</sequence>
<comment type="caution">
    <text evidence="1">The sequence shown here is derived from an EMBL/GenBank/DDBJ whole genome shotgun (WGS) entry which is preliminary data.</text>
</comment>
<evidence type="ECO:0000313" key="2">
    <source>
        <dbReference type="Proteomes" id="UP000593576"/>
    </source>
</evidence>
<accession>A0A7J9MXJ4</accession>